<name>A0ABX7SHE5_9CAUL</name>
<dbReference type="Gene3D" id="2.60.40.3110">
    <property type="match status" value="1"/>
</dbReference>
<dbReference type="InterPro" id="IPR042186">
    <property type="entry name" value="FimD_plug_dom"/>
</dbReference>
<proteinExistence type="predicted"/>
<feature type="signal peptide" evidence="1">
    <location>
        <begin position="1"/>
        <end position="30"/>
    </location>
</feature>
<organism evidence="2 3">
    <name type="scientific">Brevundimonas pondensis</name>
    <dbReference type="NCBI Taxonomy" id="2774189"/>
    <lineage>
        <taxon>Bacteria</taxon>
        <taxon>Pseudomonadati</taxon>
        <taxon>Pseudomonadota</taxon>
        <taxon>Alphaproteobacteria</taxon>
        <taxon>Caulobacterales</taxon>
        <taxon>Caulobacteraceae</taxon>
        <taxon>Brevundimonas</taxon>
    </lineage>
</organism>
<dbReference type="Gene3D" id="2.60.40.2610">
    <property type="entry name" value="Outer membrane usher protein FimD, plug domain"/>
    <property type="match status" value="1"/>
</dbReference>
<accession>A0ABX7SHE5</accession>
<keyword evidence="3" id="KW-1185">Reference proteome</keyword>
<feature type="chain" id="PRO_5046837989" description="Fimbrial biogenesis outer membrane usher protein" evidence="1">
    <location>
        <begin position="31"/>
        <end position="844"/>
    </location>
</feature>
<dbReference type="InterPro" id="IPR000015">
    <property type="entry name" value="Fimb_usher"/>
</dbReference>
<gene>
    <name evidence="2" type="ORF">IFE19_11320</name>
</gene>
<dbReference type="Proteomes" id="UP000663942">
    <property type="component" value="Chromosome"/>
</dbReference>
<protein>
    <recommendedName>
        <fullName evidence="4">Fimbrial biogenesis outer membrane usher protein</fullName>
    </recommendedName>
</protein>
<dbReference type="PANTHER" id="PTHR30451">
    <property type="entry name" value="OUTER MEMBRANE USHER PROTEIN"/>
    <property type="match status" value="1"/>
</dbReference>
<dbReference type="EMBL" id="CP062006">
    <property type="protein sequence ID" value="QTC86729.1"/>
    <property type="molecule type" value="Genomic_DNA"/>
</dbReference>
<evidence type="ECO:0000313" key="2">
    <source>
        <dbReference type="EMBL" id="QTC86729.1"/>
    </source>
</evidence>
<reference evidence="2 3" key="1">
    <citation type="submission" date="2020-09" db="EMBL/GenBank/DDBJ databases">
        <title>Brevundimonas sp. LVF1 isolated from an oligotrophic pond in Goettingen, Germany.</title>
        <authorList>
            <person name="Friedrich I."/>
            <person name="Klassen A."/>
            <person name="Neubauer H."/>
            <person name="Schneider D."/>
            <person name="Hertel R."/>
            <person name="Daniel R."/>
        </authorList>
    </citation>
    <scope>NUCLEOTIDE SEQUENCE [LARGE SCALE GENOMIC DNA]</scope>
    <source>
        <strain evidence="2 3">LVF1</strain>
    </source>
</reference>
<evidence type="ECO:0008006" key="4">
    <source>
        <dbReference type="Google" id="ProtNLM"/>
    </source>
</evidence>
<dbReference type="PANTHER" id="PTHR30451:SF5">
    <property type="entry name" value="SLR0019 PROTEIN"/>
    <property type="match status" value="1"/>
</dbReference>
<evidence type="ECO:0000313" key="3">
    <source>
        <dbReference type="Proteomes" id="UP000663942"/>
    </source>
</evidence>
<evidence type="ECO:0000256" key="1">
    <source>
        <dbReference type="SAM" id="SignalP"/>
    </source>
</evidence>
<dbReference type="RefSeq" id="WP_207822368.1">
    <property type="nucleotide sequence ID" value="NZ_CP062006.1"/>
</dbReference>
<sequence>MRKRGETIRGTASSIALVAAMLAGAGAARAENEQNLAGGTPVDAAQQRPNINPYDRDIAMTVPLNFNRRVLGEMPVLLTRDDRFIVESAGFKRLIDPLLTPEAQAELAARLEGVESFAPEEINTTGIRLEYDPDQLAVLVLRIDPTKRSIESLFQGGRPDEPGVAPEDFSAYLNTNMLVQRRNSTGDVATPSVYLNGAVRFKHLVFETDIQGREDLFTGDYEVDRRYARFVYDEPEAFRRWYLGDMDPETRGRQGYIQMGGVGVARQRQRFESFRNNVLAGGRQLVLQEASTVRVLRNGVFVREFRLDPGQYDLSNLPLETGSNDVQLEIQNESGRTETVAYSAYLDAIDLEPGDYEYGAYLGVTNTGLFGSPEYNDGELAFTGYWRKAFENRPALGIGLQASEQVQNLTGQSQIILKNGARARLDASVSNSDRGGGYAYALSYDLAVDQGDTYDSWTFVADYTSEDYASLGNATAQNPISWIFTGAYSHRFSADWLANATASYRMSRSAFLDDSYTLGATTTYRVTPEWGLQFGAEYTDYGNTFGTTRDGFGFTVALIWSPRYDRRGEARYSSARNTGSVRFQQSSENRVGSWGYSVQSTYDDGPGTVSGQVDYVGNRFDASLSHTTFGQSFSNITEEQVTTLRLGSSIATTGGKVAMGRNIYDSFAIVYPHETLGDHPVIVGESFARGNYTARSGALGPALSNTLTSYVNQSVRYDVLDAPLGYDIGEGILRVRPTYKSGYSVQVGSDAFVSALGRIVGNGGRPAALLSGRVRPVDEPNAEPELFFTNSVGRFAVQKLKPGKTYRVDLFTSPSAGFEFSVPADNEGLLDMQTVTLPIDVPEE</sequence>
<keyword evidence="1" id="KW-0732">Signal</keyword>